<name>A0A2S8GSM8_9BACT</name>
<gene>
    <name evidence="1" type="ORF">C5Y93_04885</name>
</gene>
<reference evidence="1 2" key="1">
    <citation type="submission" date="2018-02" db="EMBL/GenBank/DDBJ databases">
        <title>Comparative genomes isolates from brazilian mangrove.</title>
        <authorList>
            <person name="Araujo J.E."/>
            <person name="Taketani R.G."/>
            <person name="Silva M.C.P."/>
            <person name="Loureco M.V."/>
            <person name="Andreote F.D."/>
        </authorList>
    </citation>
    <scope>NUCLEOTIDE SEQUENCE [LARGE SCALE GENOMIC DNA]</scope>
    <source>
        <strain evidence="1 2">Nap-Phe MGV</strain>
    </source>
</reference>
<protein>
    <recommendedName>
        <fullName evidence="3">Phage major capsid protein</fullName>
    </recommendedName>
</protein>
<dbReference type="AlphaFoldDB" id="A0A2S8GSM8"/>
<evidence type="ECO:0000313" key="1">
    <source>
        <dbReference type="EMBL" id="PQO47381.1"/>
    </source>
</evidence>
<dbReference type="EMBL" id="PUHZ01000005">
    <property type="protein sequence ID" value="PQO47381.1"/>
    <property type="molecule type" value="Genomic_DNA"/>
</dbReference>
<evidence type="ECO:0008006" key="3">
    <source>
        <dbReference type="Google" id="ProtNLM"/>
    </source>
</evidence>
<organism evidence="1 2">
    <name type="scientific">Blastopirellula marina</name>
    <dbReference type="NCBI Taxonomy" id="124"/>
    <lineage>
        <taxon>Bacteria</taxon>
        <taxon>Pseudomonadati</taxon>
        <taxon>Planctomycetota</taxon>
        <taxon>Planctomycetia</taxon>
        <taxon>Pirellulales</taxon>
        <taxon>Pirellulaceae</taxon>
        <taxon>Blastopirellula</taxon>
    </lineage>
</organism>
<evidence type="ECO:0000313" key="2">
    <source>
        <dbReference type="Proteomes" id="UP000237819"/>
    </source>
</evidence>
<proteinExistence type="predicted"/>
<accession>A0A2S8GSM8</accession>
<dbReference type="Proteomes" id="UP000237819">
    <property type="component" value="Unassembled WGS sequence"/>
</dbReference>
<comment type="caution">
    <text evidence="1">The sequence shown here is derived from an EMBL/GenBank/DDBJ whole genome shotgun (WGS) entry which is preliminary data.</text>
</comment>
<sequence>MRLVEPQYGATWDRVPFYSENLKQLKYDVGQRSLSPREVVLENNLLTSDTDIDLTSATKYRVTDGHILYHPATKQRFVLDEHSTSTGTATIRTVQQAPGGVRTQIDAGATLYILSQSEHYEEINAESRQENTDLITNYVQDMTEKLQWSVADLRELRKWGVDKKMRLKERMRDIVKDLNMSILYNVPQAADGTNTAVTGGFDYLVENAGAVVDATESGLADIADLRGVLKIMEKAGVGPGDDLIMLSSIDAYHAYSDAGLSEVQVATTPGSDVTVGNIVRGLQVPGIGFVPFFNDPFINDDRVRFMSLKHFYKAYYEGQGEGGIVESARVVDEPSLSNSKVQVSTIQQKWGTVLLNAANAHYILDNTGLNG</sequence>